<dbReference type="SUPFAM" id="SSF56300">
    <property type="entry name" value="Metallo-dependent phosphatases"/>
    <property type="match status" value="1"/>
</dbReference>
<dbReference type="Pfam" id="PF16655">
    <property type="entry name" value="PhoD_N"/>
    <property type="match status" value="1"/>
</dbReference>
<dbReference type="Pfam" id="PF09423">
    <property type="entry name" value="PhoD"/>
    <property type="match status" value="1"/>
</dbReference>
<dbReference type="Proteomes" id="UP001589943">
    <property type="component" value="Unassembled WGS sequence"/>
</dbReference>
<proteinExistence type="predicted"/>
<gene>
    <name evidence="3" type="ORF">ACFFF7_10980</name>
</gene>
<organism evidence="3 4">
    <name type="scientific">Novosphingobium aquiterrae</name>
    <dbReference type="NCBI Taxonomy" id="624388"/>
    <lineage>
        <taxon>Bacteria</taxon>
        <taxon>Pseudomonadati</taxon>
        <taxon>Pseudomonadota</taxon>
        <taxon>Alphaproteobacteria</taxon>
        <taxon>Sphingomonadales</taxon>
        <taxon>Sphingomonadaceae</taxon>
        <taxon>Novosphingobium</taxon>
    </lineage>
</organism>
<dbReference type="Gene3D" id="2.60.40.380">
    <property type="entry name" value="Purple acid phosphatase-like, N-terminal"/>
    <property type="match status" value="1"/>
</dbReference>
<comment type="caution">
    <text evidence="3">The sequence shown here is derived from an EMBL/GenBank/DDBJ whole genome shotgun (WGS) entry which is preliminary data.</text>
</comment>
<evidence type="ECO:0000259" key="1">
    <source>
        <dbReference type="Pfam" id="PF09423"/>
    </source>
</evidence>
<name>A0ABV6PJC0_9SPHN</name>
<evidence type="ECO:0000313" key="4">
    <source>
        <dbReference type="Proteomes" id="UP001589943"/>
    </source>
</evidence>
<feature type="domain" description="PhoD-like phosphatase metallophosphatase" evidence="1">
    <location>
        <begin position="142"/>
        <end position="517"/>
    </location>
</feature>
<dbReference type="CDD" id="cd07389">
    <property type="entry name" value="MPP_PhoD"/>
    <property type="match status" value="1"/>
</dbReference>
<dbReference type="RefSeq" id="WP_379481396.1">
    <property type="nucleotide sequence ID" value="NZ_JBHLTL010000006.1"/>
</dbReference>
<reference evidence="3 4" key="1">
    <citation type="submission" date="2024-09" db="EMBL/GenBank/DDBJ databases">
        <authorList>
            <person name="Sun Q."/>
            <person name="Mori K."/>
        </authorList>
    </citation>
    <scope>NUCLEOTIDE SEQUENCE [LARGE SCALE GENOMIC DNA]</scope>
    <source>
        <strain evidence="3 4">NCAIM B.02537</strain>
    </source>
</reference>
<sequence length="548" mass="59334">MSELPPSTARITASRRQLLAAGTLGVAALGMPLAAAGLPRGFTHGVASGEPGADRVLLWTRFVAPADTALRWEVSDSADFTRVVSGGTVSASPASDGCAKAWATGLNPGTWYFYRFIAPDGSLSDVGRTRTLPSGKVARFRMAVFSCSNMGFGFFNAYAHAAEAGDFDLAMHLGDYFYEYHRGEYPSAKQVMPGRESPLDEAVTLAGYRERFAAYRADPDLQRIHQVLPMIAMWDDHEVANDTWQGGAENHQPGEGDWQTRKRLAEQAYREWMPVSDDYYATYEIGDLATLFRLESRHLARSQQLDLVGAAKAAAPGAVDAALRTFRDGAWQAADRTLLGAQQEAWLGAALKASVKARKPWQVLGQEVVMGSLALPDGVIDGLPATAADWLRQRLNTTVTAAHEGLPFNMDAWDGYPAARDRLYKASLEAGANLVVLSGDSHNAWAFDLDRKGARVGVEMGGHSVTSPGAEQSLPWKQPADLAAELVGLNPQLKWCDTAQRGYMAVELTPAAASSEWRFMSNVRQKGTALAGTKRMTVLAGQRKYSTS</sequence>
<dbReference type="InterPro" id="IPR018946">
    <property type="entry name" value="PhoD-like_MPP"/>
</dbReference>
<accession>A0ABV6PJC0</accession>
<keyword evidence="4" id="KW-1185">Reference proteome</keyword>
<dbReference type="InterPro" id="IPR038607">
    <property type="entry name" value="PhoD-like_sf"/>
</dbReference>
<feature type="domain" description="Phospholipase D N-terminal" evidence="2">
    <location>
        <begin position="44"/>
        <end position="131"/>
    </location>
</feature>
<dbReference type="InterPro" id="IPR032093">
    <property type="entry name" value="PhoD_N"/>
</dbReference>
<dbReference type="PANTHER" id="PTHR43606:SF2">
    <property type="entry name" value="ALKALINE PHOSPHATASE FAMILY PROTEIN (AFU_ORTHOLOGUE AFUA_5G03860)"/>
    <property type="match status" value="1"/>
</dbReference>
<dbReference type="PROSITE" id="PS51318">
    <property type="entry name" value="TAT"/>
    <property type="match status" value="1"/>
</dbReference>
<dbReference type="InterPro" id="IPR052900">
    <property type="entry name" value="Phospholipid_Metab_Enz"/>
</dbReference>
<dbReference type="PANTHER" id="PTHR43606">
    <property type="entry name" value="PHOSPHATASE, PUTATIVE (AFU_ORTHOLOGUE AFUA_6G08710)-RELATED"/>
    <property type="match status" value="1"/>
</dbReference>
<dbReference type="Gene3D" id="3.60.21.70">
    <property type="entry name" value="PhoD-like phosphatase"/>
    <property type="match status" value="1"/>
</dbReference>
<dbReference type="InterPro" id="IPR006311">
    <property type="entry name" value="TAT_signal"/>
</dbReference>
<dbReference type="InterPro" id="IPR029052">
    <property type="entry name" value="Metallo-depent_PP-like"/>
</dbReference>
<protein>
    <submittedName>
        <fullName evidence="3">Alkaline phosphatase D family protein</fullName>
    </submittedName>
</protein>
<dbReference type="EMBL" id="JBHLTL010000006">
    <property type="protein sequence ID" value="MFC0589938.1"/>
    <property type="molecule type" value="Genomic_DNA"/>
</dbReference>
<evidence type="ECO:0000259" key="2">
    <source>
        <dbReference type="Pfam" id="PF16655"/>
    </source>
</evidence>
<evidence type="ECO:0000313" key="3">
    <source>
        <dbReference type="EMBL" id="MFC0589938.1"/>
    </source>
</evidence>